<evidence type="ECO:0000313" key="2">
    <source>
        <dbReference type="Proteomes" id="UP000091857"/>
    </source>
</evidence>
<accession>A0ACB7G4K3</accession>
<gene>
    <name evidence="1" type="ORF">MANES_16G001601v8</name>
</gene>
<reference evidence="2" key="1">
    <citation type="journal article" date="2016" name="Nat. Biotechnol.">
        <title>Sequencing wild and cultivated cassava and related species reveals extensive interspecific hybridization and genetic diversity.</title>
        <authorList>
            <person name="Bredeson J.V."/>
            <person name="Lyons J.B."/>
            <person name="Prochnik S.E."/>
            <person name="Wu G.A."/>
            <person name="Ha C.M."/>
            <person name="Edsinger-Gonzales E."/>
            <person name="Grimwood J."/>
            <person name="Schmutz J."/>
            <person name="Rabbi I.Y."/>
            <person name="Egesi C."/>
            <person name="Nauluvula P."/>
            <person name="Lebot V."/>
            <person name="Ndunguru J."/>
            <person name="Mkamilo G."/>
            <person name="Bart R.S."/>
            <person name="Setter T.L."/>
            <person name="Gleadow R.M."/>
            <person name="Kulakow P."/>
            <person name="Ferguson M.E."/>
            <person name="Rounsley S."/>
            <person name="Rokhsar D.S."/>
        </authorList>
    </citation>
    <scope>NUCLEOTIDE SEQUENCE [LARGE SCALE GENOMIC DNA]</scope>
    <source>
        <strain evidence="2">cv. AM560-2</strain>
    </source>
</reference>
<organism evidence="1 2">
    <name type="scientific">Manihot esculenta</name>
    <name type="common">Cassava</name>
    <name type="synonym">Jatropha manihot</name>
    <dbReference type="NCBI Taxonomy" id="3983"/>
    <lineage>
        <taxon>Eukaryota</taxon>
        <taxon>Viridiplantae</taxon>
        <taxon>Streptophyta</taxon>
        <taxon>Embryophyta</taxon>
        <taxon>Tracheophyta</taxon>
        <taxon>Spermatophyta</taxon>
        <taxon>Magnoliopsida</taxon>
        <taxon>eudicotyledons</taxon>
        <taxon>Gunneridae</taxon>
        <taxon>Pentapetalae</taxon>
        <taxon>rosids</taxon>
        <taxon>fabids</taxon>
        <taxon>Malpighiales</taxon>
        <taxon>Euphorbiaceae</taxon>
        <taxon>Crotonoideae</taxon>
        <taxon>Manihoteae</taxon>
        <taxon>Manihot</taxon>
    </lineage>
</organism>
<feature type="non-terminal residue" evidence="1">
    <location>
        <position position="1"/>
    </location>
</feature>
<name>A0ACB7G4K3_MANES</name>
<dbReference type="Proteomes" id="UP000091857">
    <property type="component" value="Chromosome 16"/>
</dbReference>
<evidence type="ECO:0000313" key="1">
    <source>
        <dbReference type="EMBL" id="KAG8635152.1"/>
    </source>
</evidence>
<protein>
    <submittedName>
        <fullName evidence="1">Uncharacterized protein</fullName>
    </submittedName>
</protein>
<keyword evidence="2" id="KW-1185">Reference proteome</keyword>
<comment type="caution">
    <text evidence="1">The sequence shown here is derived from an EMBL/GenBank/DDBJ whole genome shotgun (WGS) entry which is preliminary data.</text>
</comment>
<proteinExistence type="predicted"/>
<dbReference type="EMBL" id="CM004402">
    <property type="protein sequence ID" value="KAG8635152.1"/>
    <property type="molecule type" value="Genomic_DNA"/>
</dbReference>
<sequence>MDFIDGLPVSTGKDSILVVIDRLSKYAHFLPLAHPYSAKMVAELFVTGVVKYHEFWYNTSFHSSIGMTPFLALYGRDPPTISRYEPGSSLINEVDRNLATWDAILRDLKIHLSRSVHQMKQVADKKRRDVEFFPGDFVYLKLQPYRQQFVSKRAFQKLACRFYGPYLVEEKIGKLAYRLQLPVESKVHPVFHVSLLKKYVGDAAPISSDIPQLTDDGYFVFEPAAILDTRWVRLSNRFTEESLVQWTHLPKEDATWEVTANLSARFP</sequence>